<comment type="caution">
    <text evidence="1">The sequence shown here is derived from an EMBL/GenBank/DDBJ whole genome shotgun (WGS) entry which is preliminary data.</text>
</comment>
<keyword evidence="2" id="KW-1185">Reference proteome</keyword>
<organism evidence="1 2">
    <name type="scientific">Molorchus minor</name>
    <dbReference type="NCBI Taxonomy" id="1323400"/>
    <lineage>
        <taxon>Eukaryota</taxon>
        <taxon>Metazoa</taxon>
        <taxon>Ecdysozoa</taxon>
        <taxon>Arthropoda</taxon>
        <taxon>Hexapoda</taxon>
        <taxon>Insecta</taxon>
        <taxon>Pterygota</taxon>
        <taxon>Neoptera</taxon>
        <taxon>Endopterygota</taxon>
        <taxon>Coleoptera</taxon>
        <taxon>Polyphaga</taxon>
        <taxon>Cucujiformia</taxon>
        <taxon>Chrysomeloidea</taxon>
        <taxon>Cerambycidae</taxon>
        <taxon>Lamiinae</taxon>
        <taxon>Monochamini</taxon>
        <taxon>Molorchus</taxon>
    </lineage>
</organism>
<gene>
    <name evidence="1" type="ORF">NQ317_019351</name>
</gene>
<evidence type="ECO:0000313" key="2">
    <source>
        <dbReference type="Proteomes" id="UP001162164"/>
    </source>
</evidence>
<dbReference type="EMBL" id="JAPWTJ010000961">
    <property type="protein sequence ID" value="KAJ8974606.1"/>
    <property type="molecule type" value="Genomic_DNA"/>
</dbReference>
<proteinExistence type="predicted"/>
<reference evidence="1" key="1">
    <citation type="journal article" date="2023" name="Insect Mol. Biol.">
        <title>Genome sequencing provides insights into the evolution of gene families encoding plant cell wall-degrading enzymes in longhorned beetles.</title>
        <authorList>
            <person name="Shin N.R."/>
            <person name="Okamura Y."/>
            <person name="Kirsch R."/>
            <person name="Pauchet Y."/>
        </authorList>
    </citation>
    <scope>NUCLEOTIDE SEQUENCE</scope>
    <source>
        <strain evidence="1">MMC_N1</strain>
    </source>
</reference>
<dbReference type="Proteomes" id="UP001162164">
    <property type="component" value="Unassembled WGS sequence"/>
</dbReference>
<accession>A0ABQ9J9E9</accession>
<sequence length="103" mass="11063">MAQLPARFQLSLYGHVTLTFCRGFIPLLLSNGSRFTMTTQQPAAPQTKRGIVKQVNLSVCGGGDPLWGILLLSGGLLELHTPEKQVNFSGITAPKLARRAGDS</sequence>
<protein>
    <submittedName>
        <fullName evidence="1">Uncharacterized protein</fullName>
    </submittedName>
</protein>
<evidence type="ECO:0000313" key="1">
    <source>
        <dbReference type="EMBL" id="KAJ8974606.1"/>
    </source>
</evidence>
<name>A0ABQ9J9E9_9CUCU</name>